<dbReference type="RefSeq" id="WP_044222957.1">
    <property type="nucleotide sequence ID" value="NZ_JRYR02000001.1"/>
</dbReference>
<protein>
    <recommendedName>
        <fullName evidence="3">Lipocalin-like domain-containing protein</fullName>
    </recommendedName>
</protein>
<name>A0A1S1Z0S9_FLAPC</name>
<reference evidence="1 2" key="1">
    <citation type="journal article" date="2012" name="Int. J. Syst. Evol. Microbiol.">
        <title>Flammeovirga pacifica sp. nov., isolated from deep-sea sediment.</title>
        <authorList>
            <person name="Xu H."/>
            <person name="Fu Y."/>
            <person name="Yang N."/>
            <person name="Ding Z."/>
            <person name="Lai Q."/>
            <person name="Zeng R."/>
        </authorList>
    </citation>
    <scope>NUCLEOTIDE SEQUENCE [LARGE SCALE GENOMIC DNA]</scope>
    <source>
        <strain evidence="2">DSM 24597 / LMG 26175 / WPAGA1</strain>
    </source>
</reference>
<dbReference type="Proteomes" id="UP000179797">
    <property type="component" value="Unassembled WGS sequence"/>
</dbReference>
<evidence type="ECO:0000313" key="2">
    <source>
        <dbReference type="Proteomes" id="UP000179797"/>
    </source>
</evidence>
<evidence type="ECO:0008006" key="3">
    <source>
        <dbReference type="Google" id="ProtNLM"/>
    </source>
</evidence>
<accession>A0A1S1Z0S9</accession>
<proteinExistence type="predicted"/>
<dbReference type="STRING" id="915059.NH26_11030"/>
<gene>
    <name evidence="1" type="ORF">NH26_11030</name>
</gene>
<keyword evidence="2" id="KW-1185">Reference proteome</keyword>
<evidence type="ECO:0000313" key="1">
    <source>
        <dbReference type="EMBL" id="OHX66852.1"/>
    </source>
</evidence>
<dbReference type="EMBL" id="JRYR02000001">
    <property type="protein sequence ID" value="OHX66852.1"/>
    <property type="molecule type" value="Genomic_DNA"/>
</dbReference>
<comment type="caution">
    <text evidence="1">The sequence shown here is derived from an EMBL/GenBank/DDBJ whole genome shotgun (WGS) entry which is preliminary data.</text>
</comment>
<dbReference type="OrthoDB" id="979529at2"/>
<sequence>MKNHTKLGSLITLFFAIFLLSSVESKAQDIEKRKQYLISKDWTITEVKREKLTKQEVYALDEGNTLHFSIDKKFGFKNNKNEYLAGKWVMAGKKSLLLTHGKGDGSSETASSRFKIIRISETRIILKKLDKPKGKFVLQ</sequence>
<dbReference type="AlphaFoldDB" id="A0A1S1Z0S9"/>
<organism evidence="1 2">
    <name type="scientific">Flammeovirga pacifica</name>
    <dbReference type="NCBI Taxonomy" id="915059"/>
    <lineage>
        <taxon>Bacteria</taxon>
        <taxon>Pseudomonadati</taxon>
        <taxon>Bacteroidota</taxon>
        <taxon>Cytophagia</taxon>
        <taxon>Cytophagales</taxon>
        <taxon>Flammeovirgaceae</taxon>
        <taxon>Flammeovirga</taxon>
    </lineage>
</organism>